<evidence type="ECO:0000313" key="18">
    <source>
        <dbReference type="EMBL" id="KLU80949.1"/>
    </source>
</evidence>
<reference evidence="19" key="4">
    <citation type="journal article" date="2015" name="G3 (Bethesda)">
        <title>Genome sequences of three phytopathogenic species of the Magnaporthaceae family of fungi.</title>
        <authorList>
            <person name="Okagaki L.H."/>
            <person name="Nunes C.C."/>
            <person name="Sailsbery J."/>
            <person name="Clay B."/>
            <person name="Brown D."/>
            <person name="John T."/>
            <person name="Oh Y."/>
            <person name="Young N."/>
            <person name="Fitzgerald M."/>
            <person name="Haas B.J."/>
            <person name="Zeng Q."/>
            <person name="Young S."/>
            <person name="Adiconis X."/>
            <person name="Fan L."/>
            <person name="Levin J.Z."/>
            <person name="Mitchell T.K."/>
            <person name="Okubara P.A."/>
            <person name="Farman M.L."/>
            <person name="Kohn L.M."/>
            <person name="Birren B."/>
            <person name="Ma L.-J."/>
            <person name="Dean R.A."/>
        </authorList>
    </citation>
    <scope>NUCLEOTIDE SEQUENCE</scope>
    <source>
        <strain evidence="19">ATCC 64411 / 73-15</strain>
    </source>
</reference>
<dbReference type="SMART" id="SM00747">
    <property type="entry name" value="CFEM"/>
    <property type="match status" value="1"/>
</dbReference>
<evidence type="ECO:0000256" key="16">
    <source>
        <dbReference type="SAM" id="MobiDB-lite"/>
    </source>
</evidence>
<reference evidence="20" key="2">
    <citation type="submission" date="2010-05" db="EMBL/GenBank/DDBJ databases">
        <title>The genome sequence of Magnaporthe poae strain ATCC 64411.</title>
        <authorList>
            <person name="Ma L.-J."/>
            <person name="Dead R."/>
            <person name="Young S."/>
            <person name="Zeng Q."/>
            <person name="Koehrsen M."/>
            <person name="Alvarado L."/>
            <person name="Berlin A."/>
            <person name="Chapman S.B."/>
            <person name="Chen Z."/>
            <person name="Freedman E."/>
            <person name="Gellesch M."/>
            <person name="Goldberg J."/>
            <person name="Griggs A."/>
            <person name="Gujja S."/>
            <person name="Heilman E.R."/>
            <person name="Heiman D."/>
            <person name="Hepburn T."/>
            <person name="Howarth C."/>
            <person name="Jen D."/>
            <person name="Larson L."/>
            <person name="Mehta T."/>
            <person name="Neiman D."/>
            <person name="Pearson M."/>
            <person name="Roberts A."/>
            <person name="Saif S."/>
            <person name="Shea T."/>
            <person name="Shenoy N."/>
            <person name="Sisk P."/>
            <person name="Stolte C."/>
            <person name="Sykes S."/>
            <person name="Walk T."/>
            <person name="White J."/>
            <person name="Yandava C."/>
            <person name="Haas B."/>
            <person name="Nusbaum C."/>
            <person name="Birren B."/>
        </authorList>
    </citation>
    <scope>NUCLEOTIDE SEQUENCE [LARGE SCALE GENOMIC DNA]</scope>
    <source>
        <strain evidence="20">ATCC 64411 / 73-15</strain>
    </source>
</reference>
<evidence type="ECO:0000259" key="17">
    <source>
        <dbReference type="PROSITE" id="PS52012"/>
    </source>
</evidence>
<dbReference type="InterPro" id="IPR021538">
    <property type="entry name" value="Syntaxin-5_N"/>
</dbReference>
<feature type="compositionally biased region" description="Gly residues" evidence="16">
    <location>
        <begin position="428"/>
        <end position="450"/>
    </location>
</feature>
<keyword evidence="14" id="KW-0449">Lipoprotein</keyword>
<dbReference type="Proteomes" id="UP000011715">
    <property type="component" value="Unassembled WGS sequence"/>
</dbReference>
<evidence type="ECO:0000256" key="10">
    <source>
        <dbReference type="ARBA" id="ARBA00023004"/>
    </source>
</evidence>
<evidence type="ECO:0000256" key="11">
    <source>
        <dbReference type="ARBA" id="ARBA00023136"/>
    </source>
</evidence>
<dbReference type="STRING" id="644358.A0A0C4DJY5"/>
<keyword evidence="4" id="KW-1003">Cell membrane</keyword>
<feature type="compositionally biased region" description="Low complexity" evidence="16">
    <location>
        <begin position="106"/>
        <end position="115"/>
    </location>
</feature>
<keyword evidence="5" id="KW-0964">Secreted</keyword>
<dbReference type="OrthoDB" id="2019572at2759"/>
<evidence type="ECO:0000256" key="12">
    <source>
        <dbReference type="ARBA" id="ARBA00023157"/>
    </source>
</evidence>
<keyword evidence="7" id="KW-0336">GPI-anchor</keyword>
<dbReference type="Pfam" id="PF11416">
    <property type="entry name" value="Syntaxin-5_N"/>
    <property type="match status" value="1"/>
</dbReference>
<evidence type="ECO:0000256" key="9">
    <source>
        <dbReference type="ARBA" id="ARBA00022729"/>
    </source>
</evidence>
<dbReference type="EMBL" id="GL876966">
    <property type="protein sequence ID" value="KLU80949.1"/>
    <property type="molecule type" value="Genomic_DNA"/>
</dbReference>
<dbReference type="PROSITE" id="PS52012">
    <property type="entry name" value="CFEM"/>
    <property type="match status" value="1"/>
</dbReference>
<dbReference type="EnsemblFungi" id="MAPG_00045T0">
    <property type="protein sequence ID" value="MAPG_00045T0"/>
    <property type="gene ID" value="MAPG_00045"/>
</dbReference>
<keyword evidence="12 15" id="KW-1015">Disulfide bond</keyword>
<feature type="region of interest" description="Disordered" evidence="16">
    <location>
        <begin position="407"/>
        <end position="458"/>
    </location>
</feature>
<dbReference type="Pfam" id="PF05730">
    <property type="entry name" value="CFEM"/>
    <property type="match status" value="1"/>
</dbReference>
<comment type="subcellular location">
    <subcellularLocation>
        <location evidence="1">Cell membrane</location>
        <topology evidence="1">Lipid-anchor</topology>
        <topology evidence="1">GPI-anchor</topology>
    </subcellularLocation>
    <subcellularLocation>
        <location evidence="2">Secreted</location>
    </subcellularLocation>
</comment>
<organism evidence="19 20">
    <name type="scientific">Magnaporthiopsis poae (strain ATCC 64411 / 73-15)</name>
    <name type="common">Kentucky bluegrass fungus</name>
    <name type="synonym">Magnaporthe poae</name>
    <dbReference type="NCBI Taxonomy" id="644358"/>
    <lineage>
        <taxon>Eukaryota</taxon>
        <taxon>Fungi</taxon>
        <taxon>Dikarya</taxon>
        <taxon>Ascomycota</taxon>
        <taxon>Pezizomycotina</taxon>
        <taxon>Sordariomycetes</taxon>
        <taxon>Sordariomycetidae</taxon>
        <taxon>Magnaporthales</taxon>
        <taxon>Magnaporthaceae</taxon>
        <taxon>Magnaporthiopsis</taxon>
    </lineage>
</organism>
<sequence>MGDRHDAWNRSWRGLETSTWIREVGNGGARPRWRVGLQLAAHPMTREGAVGRGLDSSFLIEIPRLGHLHRRRHRDFQAVDTSLPSERCQLGSSVLKFKPERRHSPSSAFTFSSATNQTPVTLPGNHHPKSTTYPATSHKVAPGPNLFNHAPVHNFPFLVSSQNIGFDSSRSALGFPPGICCCATFVRDSAQQIYSSLRDRTLEFQASILSSATMVSNMKIASLVVGALAAVAGAQDLSGFPQCAQWCINSMQQANKSQELGCPANDAACACRNQNFLYGVRDCSAELCASFDAAGQAIGYANEYCRNQGVDLKTVTTGLPTQFTNTKMPSGTGTGANTGAGGGGGAGATQSAVTTSPILSTATENGSTVVSTVGSTTISSGGRAAATGSSATSTVPVVSTVTSGSSTFQTTVGSSTLTTQKTGTQTTGTGGTTGGTTGGANGGTTGGTGGATTTSNPNYAPQMTAAPAGLLAAAGVAVFLL</sequence>
<keyword evidence="20" id="KW-1185">Reference proteome</keyword>
<dbReference type="InterPro" id="IPR008427">
    <property type="entry name" value="Extracellular_membr_CFEM_dom"/>
</dbReference>
<feature type="domain" description="CFEM" evidence="17">
    <location>
        <begin position="215"/>
        <end position="332"/>
    </location>
</feature>
<keyword evidence="8 15" id="KW-0479">Metal-binding</keyword>
<reference evidence="18" key="1">
    <citation type="submission" date="2010-05" db="EMBL/GenBank/DDBJ databases">
        <title>The Genome Sequence of Magnaporthe poae strain ATCC 64411.</title>
        <authorList>
            <consortium name="The Broad Institute Genome Sequencing Platform"/>
            <consortium name="Broad Institute Genome Sequencing Center for Infectious Disease"/>
            <person name="Ma L.-J."/>
            <person name="Dead R."/>
            <person name="Young S."/>
            <person name="Zeng Q."/>
            <person name="Koehrsen M."/>
            <person name="Alvarado L."/>
            <person name="Berlin A."/>
            <person name="Chapman S.B."/>
            <person name="Chen Z."/>
            <person name="Freedman E."/>
            <person name="Gellesch M."/>
            <person name="Goldberg J."/>
            <person name="Griggs A."/>
            <person name="Gujja S."/>
            <person name="Heilman E.R."/>
            <person name="Heiman D."/>
            <person name="Hepburn T."/>
            <person name="Howarth C."/>
            <person name="Jen D."/>
            <person name="Larson L."/>
            <person name="Mehta T."/>
            <person name="Neiman D."/>
            <person name="Pearson M."/>
            <person name="Roberts A."/>
            <person name="Saif S."/>
            <person name="Shea T."/>
            <person name="Shenoy N."/>
            <person name="Sisk P."/>
            <person name="Stolte C."/>
            <person name="Sykes S."/>
            <person name="Walk T."/>
            <person name="White J."/>
            <person name="Yandava C."/>
            <person name="Haas B."/>
            <person name="Nusbaum C."/>
            <person name="Birren B."/>
        </authorList>
    </citation>
    <scope>NUCLEOTIDE SEQUENCE</scope>
    <source>
        <strain evidence="18">ATCC 64411</strain>
    </source>
</reference>
<reference evidence="19" key="5">
    <citation type="submission" date="2015-06" db="UniProtKB">
        <authorList>
            <consortium name="EnsemblFungi"/>
        </authorList>
    </citation>
    <scope>IDENTIFICATION</scope>
    <source>
        <strain evidence="19">ATCC 64411</strain>
    </source>
</reference>
<feature type="region of interest" description="Disordered" evidence="16">
    <location>
        <begin position="105"/>
        <end position="127"/>
    </location>
</feature>
<dbReference type="InterPro" id="IPR051735">
    <property type="entry name" value="CFEM_domain"/>
</dbReference>
<keyword evidence="6 15" id="KW-0349">Heme</keyword>
<keyword evidence="10 15" id="KW-0408">Iron</keyword>
<evidence type="ECO:0000313" key="19">
    <source>
        <dbReference type="EnsemblFungi" id="MAPG_00045T0"/>
    </source>
</evidence>
<dbReference type="eggNOG" id="ENOG502S1H2">
    <property type="taxonomic scope" value="Eukaryota"/>
</dbReference>
<dbReference type="GO" id="GO:0005576">
    <property type="term" value="C:extracellular region"/>
    <property type="evidence" value="ECO:0007669"/>
    <property type="project" value="UniProtKB-SubCell"/>
</dbReference>
<evidence type="ECO:0000256" key="6">
    <source>
        <dbReference type="ARBA" id="ARBA00022617"/>
    </source>
</evidence>
<evidence type="ECO:0000256" key="3">
    <source>
        <dbReference type="ARBA" id="ARBA00010031"/>
    </source>
</evidence>
<keyword evidence="9" id="KW-0732">Signal</keyword>
<name>A0A0C4DJY5_MAGP6</name>
<evidence type="ECO:0000256" key="8">
    <source>
        <dbReference type="ARBA" id="ARBA00022723"/>
    </source>
</evidence>
<dbReference type="VEuPathDB" id="FungiDB:MAPG_00045"/>
<reference evidence="18" key="3">
    <citation type="submission" date="2011-03" db="EMBL/GenBank/DDBJ databases">
        <title>Annotation of Magnaporthe poae ATCC 64411.</title>
        <authorList>
            <person name="Ma L.-J."/>
            <person name="Dead R."/>
            <person name="Young S.K."/>
            <person name="Zeng Q."/>
            <person name="Gargeya S."/>
            <person name="Fitzgerald M."/>
            <person name="Haas B."/>
            <person name="Abouelleil A."/>
            <person name="Alvarado L."/>
            <person name="Arachchi H.M."/>
            <person name="Berlin A."/>
            <person name="Brown A."/>
            <person name="Chapman S.B."/>
            <person name="Chen Z."/>
            <person name="Dunbar C."/>
            <person name="Freedman E."/>
            <person name="Gearin G."/>
            <person name="Gellesch M."/>
            <person name="Goldberg J."/>
            <person name="Griggs A."/>
            <person name="Gujja S."/>
            <person name="Heiman D."/>
            <person name="Howarth C."/>
            <person name="Larson L."/>
            <person name="Lui A."/>
            <person name="MacDonald P.J.P."/>
            <person name="Mehta T."/>
            <person name="Montmayeur A."/>
            <person name="Murphy C."/>
            <person name="Neiman D."/>
            <person name="Pearson M."/>
            <person name="Priest M."/>
            <person name="Roberts A."/>
            <person name="Saif S."/>
            <person name="Shea T."/>
            <person name="Shenoy N."/>
            <person name="Sisk P."/>
            <person name="Stolte C."/>
            <person name="Sykes S."/>
            <person name="Yandava C."/>
            <person name="Wortman J."/>
            <person name="Nusbaum C."/>
            <person name="Birren B."/>
        </authorList>
    </citation>
    <scope>NUCLEOTIDE SEQUENCE</scope>
    <source>
        <strain evidence="18">ATCC 64411</strain>
    </source>
</reference>
<feature type="region of interest" description="Disordered" evidence="16">
    <location>
        <begin position="323"/>
        <end position="351"/>
    </location>
</feature>
<keyword evidence="11" id="KW-0472">Membrane</keyword>
<dbReference type="PANTHER" id="PTHR37928:SF1">
    <property type="entry name" value="CFEM DOMAIN PROTEIN (AFU_ORTHOLOGUE AFUA_6G14090)"/>
    <property type="match status" value="1"/>
</dbReference>
<feature type="disulfide bond" evidence="15">
    <location>
        <begin position="262"/>
        <end position="269"/>
    </location>
</feature>
<dbReference type="GO" id="GO:0046872">
    <property type="term" value="F:metal ion binding"/>
    <property type="evidence" value="ECO:0007669"/>
    <property type="project" value="UniProtKB-UniRule"/>
</dbReference>
<evidence type="ECO:0000256" key="7">
    <source>
        <dbReference type="ARBA" id="ARBA00022622"/>
    </source>
</evidence>
<dbReference type="GO" id="GO:0098552">
    <property type="term" value="C:side of membrane"/>
    <property type="evidence" value="ECO:0007669"/>
    <property type="project" value="UniProtKB-KW"/>
</dbReference>
<accession>A0A0C4DJY5</accession>
<feature type="compositionally biased region" description="Low complexity" evidence="16">
    <location>
        <begin position="407"/>
        <end position="427"/>
    </location>
</feature>
<evidence type="ECO:0000313" key="20">
    <source>
        <dbReference type="Proteomes" id="UP000011715"/>
    </source>
</evidence>
<evidence type="ECO:0000256" key="15">
    <source>
        <dbReference type="PROSITE-ProRule" id="PRU01356"/>
    </source>
</evidence>
<dbReference type="GO" id="GO:0005886">
    <property type="term" value="C:plasma membrane"/>
    <property type="evidence" value="ECO:0007669"/>
    <property type="project" value="UniProtKB-SubCell"/>
</dbReference>
<evidence type="ECO:0000256" key="13">
    <source>
        <dbReference type="ARBA" id="ARBA00023180"/>
    </source>
</evidence>
<comment type="similarity">
    <text evidence="3">Belongs to the RBT5 family.</text>
</comment>
<dbReference type="AlphaFoldDB" id="A0A0C4DJY5"/>
<proteinExistence type="inferred from homology"/>
<evidence type="ECO:0000256" key="14">
    <source>
        <dbReference type="ARBA" id="ARBA00023288"/>
    </source>
</evidence>
<dbReference type="EMBL" id="ADBL01000011">
    <property type="status" value="NOT_ANNOTATED_CDS"/>
    <property type="molecule type" value="Genomic_DNA"/>
</dbReference>
<gene>
    <name evidence="18" type="ORF">MAPG_00045</name>
</gene>
<evidence type="ECO:0000256" key="1">
    <source>
        <dbReference type="ARBA" id="ARBA00004609"/>
    </source>
</evidence>
<feature type="binding site" description="axial binding residue" evidence="15">
    <location>
        <position position="266"/>
    </location>
    <ligand>
        <name>heme</name>
        <dbReference type="ChEBI" id="CHEBI:30413"/>
    </ligand>
    <ligandPart>
        <name>Fe</name>
        <dbReference type="ChEBI" id="CHEBI:18248"/>
    </ligandPart>
</feature>
<keyword evidence="13" id="KW-0325">Glycoprotein</keyword>
<evidence type="ECO:0000256" key="2">
    <source>
        <dbReference type="ARBA" id="ARBA00004613"/>
    </source>
</evidence>
<dbReference type="PANTHER" id="PTHR37928">
    <property type="entry name" value="CFEM DOMAIN PROTEIN (AFU_ORTHOLOGUE AFUA_6G14090)"/>
    <property type="match status" value="1"/>
</dbReference>
<evidence type="ECO:0000256" key="4">
    <source>
        <dbReference type="ARBA" id="ARBA00022475"/>
    </source>
</evidence>
<evidence type="ECO:0000256" key="5">
    <source>
        <dbReference type="ARBA" id="ARBA00022525"/>
    </source>
</evidence>
<comment type="caution">
    <text evidence="15">Lacks conserved residue(s) required for the propagation of feature annotation.</text>
</comment>
<protein>
    <recommendedName>
        <fullName evidence="17">CFEM domain-containing protein</fullName>
    </recommendedName>
</protein>
<feature type="compositionally biased region" description="Gly residues" evidence="16">
    <location>
        <begin position="332"/>
        <end position="347"/>
    </location>
</feature>